<accession>A0A8S0UFW7</accession>
<dbReference type="OrthoDB" id="21471at2759"/>
<keyword evidence="4" id="KW-1185">Reference proteome</keyword>
<dbReference type="GO" id="GO:0008270">
    <property type="term" value="F:zinc ion binding"/>
    <property type="evidence" value="ECO:0007669"/>
    <property type="project" value="UniProtKB-KW"/>
</dbReference>
<organism evidence="3 4">
    <name type="scientific">Olea europaea subsp. europaea</name>
    <dbReference type="NCBI Taxonomy" id="158383"/>
    <lineage>
        <taxon>Eukaryota</taxon>
        <taxon>Viridiplantae</taxon>
        <taxon>Streptophyta</taxon>
        <taxon>Embryophyta</taxon>
        <taxon>Tracheophyta</taxon>
        <taxon>Spermatophyta</taxon>
        <taxon>Magnoliopsida</taxon>
        <taxon>eudicotyledons</taxon>
        <taxon>Gunneridae</taxon>
        <taxon>Pentapetalae</taxon>
        <taxon>asterids</taxon>
        <taxon>lamiids</taxon>
        <taxon>Lamiales</taxon>
        <taxon>Oleaceae</taxon>
        <taxon>Oleeae</taxon>
        <taxon>Olea</taxon>
    </lineage>
</organism>
<keyword evidence="1" id="KW-0479">Metal-binding</keyword>
<dbReference type="PROSITE" id="PS50089">
    <property type="entry name" value="ZF_RING_2"/>
    <property type="match status" value="1"/>
</dbReference>
<dbReference type="Gramene" id="OE9A026907T1">
    <property type="protein sequence ID" value="OE9A026907C1"/>
    <property type="gene ID" value="OE9A026907"/>
</dbReference>
<dbReference type="AlphaFoldDB" id="A0A8S0UFW7"/>
<keyword evidence="1" id="KW-0863">Zinc-finger</keyword>
<keyword evidence="1" id="KW-0862">Zinc</keyword>
<name>A0A8S0UFW7_OLEEU</name>
<evidence type="ECO:0000313" key="4">
    <source>
        <dbReference type="Proteomes" id="UP000594638"/>
    </source>
</evidence>
<evidence type="ECO:0000313" key="3">
    <source>
        <dbReference type="EMBL" id="CAA3015517.1"/>
    </source>
</evidence>
<dbReference type="Gramene" id="OE9A026907T3">
    <property type="protein sequence ID" value="OE9A026907C3"/>
    <property type="gene ID" value="OE9A026907"/>
</dbReference>
<feature type="domain" description="RING-type" evidence="2">
    <location>
        <begin position="59"/>
        <end position="102"/>
    </location>
</feature>
<dbReference type="GO" id="GO:0005737">
    <property type="term" value="C:cytoplasm"/>
    <property type="evidence" value="ECO:0007669"/>
    <property type="project" value="TreeGrafter"/>
</dbReference>
<dbReference type="PANTHER" id="PTHR31315">
    <property type="entry name" value="PROTEIN SIP5"/>
    <property type="match status" value="1"/>
</dbReference>
<dbReference type="PANTHER" id="PTHR31315:SF1">
    <property type="entry name" value="PROTEIN SIP5"/>
    <property type="match status" value="1"/>
</dbReference>
<dbReference type="Proteomes" id="UP000594638">
    <property type="component" value="Unassembled WGS sequence"/>
</dbReference>
<reference evidence="3 4" key="1">
    <citation type="submission" date="2019-12" db="EMBL/GenBank/DDBJ databases">
        <authorList>
            <person name="Alioto T."/>
            <person name="Alioto T."/>
            <person name="Gomez Garrido J."/>
        </authorList>
    </citation>
    <scope>NUCLEOTIDE SEQUENCE [LARGE SCALE GENOMIC DNA]</scope>
</reference>
<dbReference type="EMBL" id="CACTIH010007557">
    <property type="protein sequence ID" value="CAA3015517.1"/>
    <property type="molecule type" value="Genomic_DNA"/>
</dbReference>
<protein>
    <submittedName>
        <fullName evidence="3">SIP5-like isoform X1</fullName>
    </submittedName>
</protein>
<evidence type="ECO:0000259" key="2">
    <source>
        <dbReference type="PROSITE" id="PS50089"/>
    </source>
</evidence>
<dbReference type="InterPro" id="IPR039301">
    <property type="entry name" value="Sip5/DA2"/>
</dbReference>
<comment type="caution">
    <text evidence="3">The sequence shown here is derived from an EMBL/GenBank/DDBJ whole genome shotgun (WGS) entry which is preliminary data.</text>
</comment>
<dbReference type="InterPro" id="IPR001841">
    <property type="entry name" value="Znf_RING"/>
</dbReference>
<gene>
    <name evidence="3" type="ORF">OLEA9_A026907</name>
</gene>
<sequence length="411" mass="45274">MGNKLGRRKQVVDEKYTKPQGLYQHKDVDHKKLRKLILDSKLAPCYPGDDECGCDLEDCPICFLYYPSLNRSRCCTKGICTECFLQMKTPNSTRPTQCPFCKSLNYAVEYRGVKTKEEKGLEQIEEQRVLEAKIRMRQKELQDEEERVLNRREISSSSSIAVASEVNYFSTAAPSFASAVEGEEIVTSQASGAASVIRPPSHPRQNREDEFDLDLEDIMVMESIWLSIQESGRHQNPPYSEAAASEEYTGEDQSVSALMAPVAVSSSTPSGGLACAIAALAEHQHMGGESSDYGSHMATYNMPGCSSFANQEQESENYFPAESAIVASPDSQLVMPRDSGEWVDHRSELTEVGTSYSGSAAVPQQYEGECSFQPVTGTIVPDSFEEQMMLAMAVSLAEARARTSAPGVAWN</sequence>
<evidence type="ECO:0000256" key="1">
    <source>
        <dbReference type="PROSITE-ProRule" id="PRU00175"/>
    </source>
</evidence>
<proteinExistence type="predicted"/>